<dbReference type="Proteomes" id="UP001305414">
    <property type="component" value="Unassembled WGS sequence"/>
</dbReference>
<name>A0AAN7ULF7_9PEZI</name>
<sequence length="74" mass="8422">MPSTPVTTKQDIRDLAVLRRIHLQNPQLNLEQLLHTLRATIGHEPSPLATQAARSLIDPYQQGRDIIMWKKTGK</sequence>
<protein>
    <submittedName>
        <fullName evidence="1">Uncharacterized protein</fullName>
    </submittedName>
</protein>
<gene>
    <name evidence="1" type="ORF">RRF57_004141</name>
</gene>
<dbReference type="EMBL" id="JAWHQM010000008">
    <property type="protein sequence ID" value="KAK5628426.1"/>
    <property type="molecule type" value="Genomic_DNA"/>
</dbReference>
<comment type="caution">
    <text evidence="1">The sequence shown here is derived from an EMBL/GenBank/DDBJ whole genome shotgun (WGS) entry which is preliminary data.</text>
</comment>
<dbReference type="AlphaFoldDB" id="A0AAN7ULF7"/>
<proteinExistence type="predicted"/>
<evidence type="ECO:0000313" key="1">
    <source>
        <dbReference type="EMBL" id="KAK5628426.1"/>
    </source>
</evidence>
<organism evidence="1 2">
    <name type="scientific">Xylaria bambusicola</name>
    <dbReference type="NCBI Taxonomy" id="326684"/>
    <lineage>
        <taxon>Eukaryota</taxon>
        <taxon>Fungi</taxon>
        <taxon>Dikarya</taxon>
        <taxon>Ascomycota</taxon>
        <taxon>Pezizomycotina</taxon>
        <taxon>Sordariomycetes</taxon>
        <taxon>Xylariomycetidae</taxon>
        <taxon>Xylariales</taxon>
        <taxon>Xylariaceae</taxon>
        <taxon>Xylaria</taxon>
    </lineage>
</organism>
<accession>A0AAN7ULF7</accession>
<keyword evidence="2" id="KW-1185">Reference proteome</keyword>
<reference evidence="1 2" key="1">
    <citation type="submission" date="2023-10" db="EMBL/GenBank/DDBJ databases">
        <title>Draft genome sequence of Xylaria bambusicola isolate GMP-LS, the root and basal stem rot pathogen of sugarcane in Indonesia.</title>
        <authorList>
            <person name="Selvaraj P."/>
            <person name="Muralishankar V."/>
            <person name="Muruganantham S."/>
            <person name="Sp S."/>
            <person name="Haryani S."/>
            <person name="Lau K.J.X."/>
            <person name="Naqvi N.I."/>
        </authorList>
    </citation>
    <scope>NUCLEOTIDE SEQUENCE [LARGE SCALE GENOMIC DNA]</scope>
    <source>
        <strain evidence="1">GMP-LS</strain>
    </source>
</reference>
<evidence type="ECO:0000313" key="2">
    <source>
        <dbReference type="Proteomes" id="UP001305414"/>
    </source>
</evidence>